<proteinExistence type="predicted"/>
<comment type="caution">
    <text evidence="1">The sequence shown here is derived from an EMBL/GenBank/DDBJ whole genome shotgun (WGS) entry which is preliminary data.</text>
</comment>
<organism evidence="1 2">
    <name type="scientific">Hermanssonia centrifuga</name>
    <dbReference type="NCBI Taxonomy" id="98765"/>
    <lineage>
        <taxon>Eukaryota</taxon>
        <taxon>Fungi</taxon>
        <taxon>Dikarya</taxon>
        <taxon>Basidiomycota</taxon>
        <taxon>Agaricomycotina</taxon>
        <taxon>Agaricomycetes</taxon>
        <taxon>Polyporales</taxon>
        <taxon>Meruliaceae</taxon>
        <taxon>Hermanssonia</taxon>
    </lineage>
</organism>
<accession>A0A2R6NFD2</accession>
<gene>
    <name evidence="1" type="ORF">PHLCEN_2v13132</name>
</gene>
<dbReference type="OrthoDB" id="2789670at2759"/>
<sequence length="104" mass="11918">MTLYPDVLARAQKEINEVVSWKRMPNFDDEGNLPTMIYGTHSQRVPKLRPTSLPLLPMVSLPSQHDNIQFRFVAQEPAKIRVAFEMFGRLWLYVGTDCDPTAAL</sequence>
<dbReference type="AlphaFoldDB" id="A0A2R6NFD2"/>
<evidence type="ECO:0000313" key="2">
    <source>
        <dbReference type="Proteomes" id="UP000186601"/>
    </source>
</evidence>
<reference evidence="1 2" key="1">
    <citation type="submission" date="2018-02" db="EMBL/GenBank/DDBJ databases">
        <title>Genome sequence of the basidiomycete white-rot fungus Phlebia centrifuga.</title>
        <authorList>
            <person name="Granchi Z."/>
            <person name="Peng M."/>
            <person name="de Vries R.P."/>
            <person name="Hilden K."/>
            <person name="Makela M.R."/>
            <person name="Grigoriev I."/>
            <person name="Riley R."/>
        </authorList>
    </citation>
    <scope>NUCLEOTIDE SEQUENCE [LARGE SCALE GENOMIC DNA]</scope>
    <source>
        <strain evidence="1 2">FBCC195</strain>
    </source>
</reference>
<keyword evidence="2" id="KW-1185">Reference proteome</keyword>
<name>A0A2R6NFD2_9APHY</name>
<protein>
    <submittedName>
        <fullName evidence="1">Uncharacterized protein</fullName>
    </submittedName>
</protein>
<evidence type="ECO:0000313" key="1">
    <source>
        <dbReference type="EMBL" id="PSR70989.1"/>
    </source>
</evidence>
<dbReference type="EMBL" id="MLYV02001298">
    <property type="protein sequence ID" value="PSR70989.1"/>
    <property type="molecule type" value="Genomic_DNA"/>
</dbReference>
<dbReference type="Proteomes" id="UP000186601">
    <property type="component" value="Unassembled WGS sequence"/>
</dbReference>